<feature type="domain" description="VTT" evidence="8">
    <location>
        <begin position="30"/>
        <end position="160"/>
    </location>
</feature>
<evidence type="ECO:0000259" key="8">
    <source>
        <dbReference type="Pfam" id="PF09335"/>
    </source>
</evidence>
<feature type="transmembrane region" description="Helical" evidence="7">
    <location>
        <begin position="12"/>
        <end position="30"/>
    </location>
</feature>
<evidence type="ECO:0000313" key="10">
    <source>
        <dbReference type="Proteomes" id="UP001597399"/>
    </source>
</evidence>
<keyword evidence="3" id="KW-1003">Cell membrane</keyword>
<protein>
    <submittedName>
        <fullName evidence="9">DedA family protein</fullName>
    </submittedName>
</protein>
<feature type="transmembrane region" description="Helical" evidence="7">
    <location>
        <begin position="138"/>
        <end position="163"/>
    </location>
</feature>
<feature type="transmembrane region" description="Helical" evidence="7">
    <location>
        <begin position="175"/>
        <end position="196"/>
    </location>
</feature>
<comment type="similarity">
    <text evidence="2">Belongs to the DedA family.</text>
</comment>
<keyword evidence="10" id="KW-1185">Reference proteome</keyword>
<feature type="transmembrane region" description="Helical" evidence="7">
    <location>
        <begin position="50"/>
        <end position="72"/>
    </location>
</feature>
<evidence type="ECO:0000256" key="7">
    <source>
        <dbReference type="SAM" id="Phobius"/>
    </source>
</evidence>
<evidence type="ECO:0000256" key="4">
    <source>
        <dbReference type="ARBA" id="ARBA00022692"/>
    </source>
</evidence>
<comment type="subcellular location">
    <subcellularLocation>
        <location evidence="1">Cell membrane</location>
        <topology evidence="1">Multi-pass membrane protein</topology>
    </subcellularLocation>
</comment>
<evidence type="ECO:0000256" key="3">
    <source>
        <dbReference type="ARBA" id="ARBA00022475"/>
    </source>
</evidence>
<keyword evidence="4 7" id="KW-0812">Transmembrane</keyword>
<evidence type="ECO:0000313" key="9">
    <source>
        <dbReference type="EMBL" id="MFD2693889.1"/>
    </source>
</evidence>
<reference evidence="10" key="1">
    <citation type="journal article" date="2019" name="Int. J. Syst. Evol. Microbiol.">
        <title>The Global Catalogue of Microorganisms (GCM) 10K type strain sequencing project: providing services to taxonomists for standard genome sequencing and annotation.</title>
        <authorList>
            <consortium name="The Broad Institute Genomics Platform"/>
            <consortium name="The Broad Institute Genome Sequencing Center for Infectious Disease"/>
            <person name="Wu L."/>
            <person name="Ma J."/>
        </authorList>
    </citation>
    <scope>NUCLEOTIDE SEQUENCE [LARGE SCALE GENOMIC DNA]</scope>
    <source>
        <strain evidence="10">TISTR 2466</strain>
    </source>
</reference>
<accession>A0ABW5S3H1</accession>
<dbReference type="Pfam" id="PF09335">
    <property type="entry name" value="VTT_dom"/>
    <property type="match status" value="1"/>
</dbReference>
<dbReference type="EMBL" id="JBHUMQ010000023">
    <property type="protein sequence ID" value="MFD2693889.1"/>
    <property type="molecule type" value="Genomic_DNA"/>
</dbReference>
<organism evidence="9 10">
    <name type="scientific">Sporolactobacillus shoreicorticis</name>
    <dbReference type="NCBI Taxonomy" id="1923877"/>
    <lineage>
        <taxon>Bacteria</taxon>
        <taxon>Bacillati</taxon>
        <taxon>Bacillota</taxon>
        <taxon>Bacilli</taxon>
        <taxon>Bacillales</taxon>
        <taxon>Sporolactobacillaceae</taxon>
        <taxon>Sporolactobacillus</taxon>
    </lineage>
</organism>
<dbReference type="InterPro" id="IPR032816">
    <property type="entry name" value="VTT_dom"/>
</dbReference>
<evidence type="ECO:0000256" key="6">
    <source>
        <dbReference type="ARBA" id="ARBA00023136"/>
    </source>
</evidence>
<name>A0ABW5S3H1_9BACL</name>
<evidence type="ECO:0000256" key="1">
    <source>
        <dbReference type="ARBA" id="ARBA00004651"/>
    </source>
</evidence>
<keyword evidence="6 7" id="KW-0472">Membrane</keyword>
<dbReference type="InterPro" id="IPR051311">
    <property type="entry name" value="DedA_domain"/>
</dbReference>
<sequence>MQDWIVQFMEQHGYAGIFFIIFLENIFPPIPSEVILTFGGFMTTHSRLTAPLVIFFATFGSVAGAAVLYAIGRFLSIERLERFVARWGHVLRLKPGDLTKASGWFERHGYPAVFFCRMIPLIRSLISIPAGMAKMNPLYFLLTTAAGTLIWNTVLVLLGASLGKSWDKVLEWMDLYSHVTYALIIIAAAALIIYWLKRKS</sequence>
<gene>
    <name evidence="9" type="ORF">ACFSUE_09665</name>
</gene>
<evidence type="ECO:0000256" key="2">
    <source>
        <dbReference type="ARBA" id="ARBA00010792"/>
    </source>
</evidence>
<dbReference type="RefSeq" id="WP_253061226.1">
    <property type="nucleotide sequence ID" value="NZ_JAMXWM010000008.1"/>
</dbReference>
<dbReference type="PANTHER" id="PTHR42709:SF6">
    <property type="entry name" value="UNDECAPRENYL PHOSPHATE TRANSPORTER A"/>
    <property type="match status" value="1"/>
</dbReference>
<evidence type="ECO:0000256" key="5">
    <source>
        <dbReference type="ARBA" id="ARBA00022989"/>
    </source>
</evidence>
<proteinExistence type="inferred from homology"/>
<dbReference type="PANTHER" id="PTHR42709">
    <property type="entry name" value="ALKALINE PHOSPHATASE LIKE PROTEIN"/>
    <property type="match status" value="1"/>
</dbReference>
<keyword evidence="5 7" id="KW-1133">Transmembrane helix</keyword>
<dbReference type="Proteomes" id="UP001597399">
    <property type="component" value="Unassembled WGS sequence"/>
</dbReference>
<comment type="caution">
    <text evidence="9">The sequence shown here is derived from an EMBL/GenBank/DDBJ whole genome shotgun (WGS) entry which is preliminary data.</text>
</comment>